<name>A0A7W6NR49_9CAUL</name>
<comment type="caution">
    <text evidence="1">The sequence shown here is derived from an EMBL/GenBank/DDBJ whole genome shotgun (WGS) entry which is preliminary data.</text>
</comment>
<dbReference type="EMBL" id="JACIDM010000003">
    <property type="protein sequence ID" value="MBB4083882.1"/>
    <property type="molecule type" value="Genomic_DNA"/>
</dbReference>
<keyword evidence="2" id="KW-1185">Reference proteome</keyword>
<gene>
    <name evidence="1" type="ORF">GGR12_002770</name>
</gene>
<sequence>MKTPWAAMLRTAAALGVQPAAFWRLSLKEWRMLTERPTGAEPMRRCELERMAEAWPD</sequence>
<dbReference type="RefSeq" id="WP_343053265.1">
    <property type="nucleotide sequence ID" value="NZ_BAAAER010000003.1"/>
</dbReference>
<accession>A0A7W6NR49</accession>
<organism evidence="1 2">
    <name type="scientific">Brevundimonas lenta</name>
    <dbReference type="NCBI Taxonomy" id="424796"/>
    <lineage>
        <taxon>Bacteria</taxon>
        <taxon>Pseudomonadati</taxon>
        <taxon>Pseudomonadota</taxon>
        <taxon>Alphaproteobacteria</taxon>
        <taxon>Caulobacterales</taxon>
        <taxon>Caulobacteraceae</taxon>
        <taxon>Brevundimonas</taxon>
    </lineage>
</organism>
<evidence type="ECO:0000313" key="1">
    <source>
        <dbReference type="EMBL" id="MBB4083882.1"/>
    </source>
</evidence>
<dbReference type="AlphaFoldDB" id="A0A7W6NR49"/>
<dbReference type="Pfam" id="PF09550">
    <property type="entry name" value="Phage_TAC_6"/>
    <property type="match status" value="1"/>
</dbReference>
<reference evidence="1 2" key="1">
    <citation type="submission" date="2020-08" db="EMBL/GenBank/DDBJ databases">
        <title>Genomic Encyclopedia of Type Strains, Phase IV (KMG-IV): sequencing the most valuable type-strain genomes for metagenomic binning, comparative biology and taxonomic classification.</title>
        <authorList>
            <person name="Goeker M."/>
        </authorList>
    </citation>
    <scope>NUCLEOTIDE SEQUENCE [LARGE SCALE GENOMIC DNA]</scope>
    <source>
        <strain evidence="1 2">DSM 23960</strain>
    </source>
</reference>
<dbReference type="Proteomes" id="UP000529946">
    <property type="component" value="Unassembled WGS sequence"/>
</dbReference>
<protein>
    <submittedName>
        <fullName evidence="1">Putative phage protein (TIGR02216 family)</fullName>
    </submittedName>
</protein>
<dbReference type="InterPro" id="IPR019056">
    <property type="entry name" value="Phage_TAC_6"/>
</dbReference>
<proteinExistence type="predicted"/>
<evidence type="ECO:0000313" key="2">
    <source>
        <dbReference type="Proteomes" id="UP000529946"/>
    </source>
</evidence>